<evidence type="ECO:0000259" key="2">
    <source>
        <dbReference type="Pfam" id="PF17153"/>
    </source>
</evidence>
<dbReference type="EMBL" id="FTSV01000023">
    <property type="protein sequence ID" value="SIX06268.1"/>
    <property type="molecule type" value="Genomic_DNA"/>
</dbReference>
<dbReference type="Proteomes" id="UP000251393">
    <property type="component" value="Unassembled WGS sequence"/>
</dbReference>
<keyword evidence="1" id="KW-0812">Transmembrane</keyword>
<keyword evidence="1" id="KW-0472">Membrane</keyword>
<keyword evidence="5" id="KW-0378">Hydrolase</keyword>
<evidence type="ECO:0000313" key="10">
    <source>
        <dbReference type="Proteomes" id="UP000045991"/>
    </source>
</evidence>
<reference evidence="11 12" key="1">
    <citation type="submission" date="2017-01" db="EMBL/GenBank/DDBJ databases">
        <authorList>
            <consortium name="Pathogen Informatics"/>
        </authorList>
    </citation>
    <scope>NUCLEOTIDE SEQUENCE [LARGE SCALE GENOMIC DNA]</scope>
    <source>
        <strain evidence="4 9">20003593_1361393</strain>
        <strain evidence="3 10">20352044</strain>
        <strain evidence="5 11">2090STDY5461769</strain>
        <strain evidence="6 12">3626STDY6095480</strain>
        <strain evidence="7">Sh1405</strain>
        <strain evidence="13">sh1405</strain>
    </source>
</reference>
<dbReference type="EC" id="3.1.4.52" evidence="5"/>
<gene>
    <name evidence="5" type="primary">yliE_1</name>
    <name evidence="6" type="synonym">yliE_2</name>
    <name evidence="4" type="ORF">ERS008175_01407</name>
    <name evidence="3" type="ORF">ERS428554_01772</name>
    <name evidence="7" type="ORF">SAMEA1569760_01612</name>
    <name evidence="5" type="ORF">SAMEA2054241_01116</name>
    <name evidence="6" type="ORF">SAMEA3356023_01449</name>
    <name evidence="8" type="ORF">SAMEA3710766_01672</name>
</gene>
<evidence type="ECO:0000313" key="7">
    <source>
        <dbReference type="EMBL" id="SJG99414.1"/>
    </source>
</evidence>
<dbReference type="GO" id="GO:0071111">
    <property type="term" value="F:cyclic-guanylate-specific phosphodiesterase activity"/>
    <property type="evidence" value="ECO:0007669"/>
    <property type="project" value="UniProtKB-EC"/>
</dbReference>
<dbReference type="Proteomes" id="UP000187717">
    <property type="component" value="Unassembled WGS sequence"/>
</dbReference>
<dbReference type="EMBL" id="FTXV01000029">
    <property type="protein sequence ID" value="SJD33344.1"/>
    <property type="molecule type" value="Genomic_DNA"/>
</dbReference>
<organism evidence="5 11">
    <name type="scientific">Shigella sonnei</name>
    <dbReference type="NCBI Taxonomy" id="624"/>
    <lineage>
        <taxon>Bacteria</taxon>
        <taxon>Pseudomonadati</taxon>
        <taxon>Pseudomonadota</taxon>
        <taxon>Gammaproteobacteria</taxon>
        <taxon>Enterobacterales</taxon>
        <taxon>Enterobacteriaceae</taxon>
        <taxon>Shigella</taxon>
    </lineage>
</organism>
<evidence type="ECO:0000313" key="8">
    <source>
        <dbReference type="EMBL" id="SRR19629.1"/>
    </source>
</evidence>
<evidence type="ECO:0000313" key="5">
    <source>
        <dbReference type="EMBL" id="SIX06268.1"/>
    </source>
</evidence>
<dbReference type="EMBL" id="FUBI01000031">
    <property type="protein sequence ID" value="SJG99414.1"/>
    <property type="molecule type" value="Genomic_DNA"/>
</dbReference>
<evidence type="ECO:0000313" key="9">
    <source>
        <dbReference type="Proteomes" id="UP000040926"/>
    </source>
</evidence>
<evidence type="ECO:0000313" key="12">
    <source>
        <dbReference type="Proteomes" id="UP000187717"/>
    </source>
</evidence>
<evidence type="ECO:0000313" key="14">
    <source>
        <dbReference type="Proteomes" id="UP000251393"/>
    </source>
</evidence>
<evidence type="ECO:0000256" key="1">
    <source>
        <dbReference type="SAM" id="Phobius"/>
    </source>
</evidence>
<name>A0A0I1XPV8_SHISO</name>
<dbReference type="Proteomes" id="UP000045991">
    <property type="component" value="Unassembled WGS sequence"/>
</dbReference>
<evidence type="ECO:0000313" key="13">
    <source>
        <dbReference type="Proteomes" id="UP000188006"/>
    </source>
</evidence>
<protein>
    <submittedName>
        <fullName evidence="5">Cyclic di-GMP phosphodiesterase YliE</fullName>
        <ecNumber evidence="5">3.1.4.52</ecNumber>
    </submittedName>
</protein>
<evidence type="ECO:0000313" key="3">
    <source>
        <dbReference type="EMBL" id="CSK59171.1"/>
    </source>
</evidence>
<dbReference type="InterPro" id="IPR033418">
    <property type="entry name" value="CHASE9"/>
</dbReference>
<feature type="domain" description="Periplasmic sensor" evidence="2">
    <location>
        <begin position="35"/>
        <end position="150"/>
    </location>
</feature>
<dbReference type="Pfam" id="PF17153">
    <property type="entry name" value="CHASE9"/>
    <property type="match status" value="1"/>
</dbReference>
<accession>A0A0I1XPV8</accession>
<dbReference type="Proteomes" id="UP000188006">
    <property type="component" value="Unassembled WGS sequence"/>
</dbReference>
<dbReference type="EMBL" id="CWXZ01000032">
    <property type="protein sequence ID" value="CSK59171.1"/>
    <property type="molecule type" value="Genomic_DNA"/>
</dbReference>
<dbReference type="EMBL" id="UDYI01000032">
    <property type="protein sequence ID" value="SRR19629.1"/>
    <property type="molecule type" value="Genomic_DNA"/>
</dbReference>
<proteinExistence type="predicted"/>
<dbReference type="EMBL" id="CXEC01000027">
    <property type="protein sequence ID" value="CSR42839.1"/>
    <property type="molecule type" value="Genomic_DNA"/>
</dbReference>
<reference evidence="8 14" key="2">
    <citation type="submission" date="2018-06" db="EMBL/GenBank/DDBJ databases">
        <authorList>
            <consortium name="Pathogen Informatics"/>
            <person name="Doyle S."/>
        </authorList>
    </citation>
    <scope>NUCLEOTIDE SEQUENCE [LARGE SCALE GENOMIC DNA]</scope>
    <source>
        <strain evidence="8 14">4028STDY6275292</strain>
    </source>
</reference>
<evidence type="ECO:0000313" key="6">
    <source>
        <dbReference type="EMBL" id="SJD33344.1"/>
    </source>
</evidence>
<evidence type="ECO:0000313" key="11">
    <source>
        <dbReference type="Proteomes" id="UP000187708"/>
    </source>
</evidence>
<dbReference type="AlphaFoldDB" id="A0A0I1XPV8"/>
<sequence>MLSLYEKIKIRLIILFLLAALSFIGLFFIINYQLVSERAVKRADSRFELIQKNVGYFFKDIERSALTLKDSLYLLKNTEEIQRAVILKMEMMPFLDSVGLVLDDNKYYLFSRRANDKIVVYHQEQVNGPLVDESGRVIFADFNPSKRPWSVASDDSNNSWNPAYNCFDRPGKKCISFTLRINGKDHDLLAGDAANLLI</sequence>
<dbReference type="Proteomes" id="UP000040926">
    <property type="component" value="Unassembled WGS sequence"/>
</dbReference>
<feature type="transmembrane region" description="Helical" evidence="1">
    <location>
        <begin position="12"/>
        <end position="32"/>
    </location>
</feature>
<comment type="caution">
    <text evidence="5">The sequence shown here is derived from an EMBL/GenBank/DDBJ whole genome shotgun (WGS) entry which is preliminary data.</text>
</comment>
<evidence type="ECO:0000313" key="4">
    <source>
        <dbReference type="EMBL" id="CSR42839.1"/>
    </source>
</evidence>
<dbReference type="Proteomes" id="UP000187708">
    <property type="component" value="Unassembled WGS sequence"/>
</dbReference>
<keyword evidence="1" id="KW-1133">Transmembrane helix</keyword>